<keyword evidence="2" id="KW-1185">Reference proteome</keyword>
<gene>
    <name evidence="1" type="ORF">PV327_000535</name>
</gene>
<reference evidence="1" key="1">
    <citation type="journal article" date="2023" name="bioRxiv">
        <title>Scaffold-level genome assemblies of two parasitoid biocontrol wasps reveal the parthenogenesis mechanism and an associated novel virus.</title>
        <authorList>
            <person name="Inwood S."/>
            <person name="Skelly J."/>
            <person name="Guhlin J."/>
            <person name="Harrop T."/>
            <person name="Goldson S."/>
            <person name="Dearden P."/>
        </authorList>
    </citation>
    <scope>NUCLEOTIDE SEQUENCE</scope>
    <source>
        <strain evidence="1">Lincoln</strain>
        <tissue evidence="1">Whole body</tissue>
    </source>
</reference>
<evidence type="ECO:0008006" key="3">
    <source>
        <dbReference type="Google" id="ProtNLM"/>
    </source>
</evidence>
<dbReference type="AlphaFoldDB" id="A0AA39G7C6"/>
<proteinExistence type="predicted"/>
<comment type="caution">
    <text evidence="1">The sequence shown here is derived from an EMBL/GenBank/DDBJ whole genome shotgun (WGS) entry which is preliminary data.</text>
</comment>
<dbReference type="Proteomes" id="UP001168972">
    <property type="component" value="Unassembled WGS sequence"/>
</dbReference>
<sequence length="251" mass="28289">MSNIFDLFGTTSFNISGHQIKRNTLETMGNPIKLRTLSDSGTMGLKNAMATAGSKPKGLSFRQPSDPNICNTNSQQINNKNVLLKPTLKTSTSNLKPLIPRDNKEKISKVIREKHRKGLSPVTKSPHGKFTAQKQGNEFQFKKPLAPLPIQKNLKVYPKPEKLTYDWDHEKFDRISCEILPMDKEVIELVRSRQYVTPFEDEIFIPDAELLNVPSLSPINFVDAELDNFDEIAMTPPEIPVISDDDNGNID</sequence>
<accession>A0AA39G7C6</accession>
<dbReference type="EMBL" id="JAQQBR010000001">
    <property type="protein sequence ID" value="KAK0182390.1"/>
    <property type="molecule type" value="Genomic_DNA"/>
</dbReference>
<organism evidence="1 2">
    <name type="scientific">Microctonus hyperodae</name>
    <name type="common">Parasitoid wasp</name>
    <dbReference type="NCBI Taxonomy" id="165561"/>
    <lineage>
        <taxon>Eukaryota</taxon>
        <taxon>Metazoa</taxon>
        <taxon>Ecdysozoa</taxon>
        <taxon>Arthropoda</taxon>
        <taxon>Hexapoda</taxon>
        <taxon>Insecta</taxon>
        <taxon>Pterygota</taxon>
        <taxon>Neoptera</taxon>
        <taxon>Endopterygota</taxon>
        <taxon>Hymenoptera</taxon>
        <taxon>Apocrita</taxon>
        <taxon>Ichneumonoidea</taxon>
        <taxon>Braconidae</taxon>
        <taxon>Euphorinae</taxon>
        <taxon>Microctonus</taxon>
    </lineage>
</organism>
<reference evidence="1" key="2">
    <citation type="submission" date="2023-03" db="EMBL/GenBank/DDBJ databases">
        <authorList>
            <person name="Inwood S.N."/>
            <person name="Skelly J.G."/>
            <person name="Guhlin J."/>
            <person name="Harrop T.W.R."/>
            <person name="Goldson S.G."/>
            <person name="Dearden P.K."/>
        </authorList>
    </citation>
    <scope>NUCLEOTIDE SEQUENCE</scope>
    <source>
        <strain evidence="1">Lincoln</strain>
        <tissue evidence="1">Whole body</tissue>
    </source>
</reference>
<evidence type="ECO:0000313" key="2">
    <source>
        <dbReference type="Proteomes" id="UP001168972"/>
    </source>
</evidence>
<evidence type="ECO:0000313" key="1">
    <source>
        <dbReference type="EMBL" id="KAK0182390.1"/>
    </source>
</evidence>
<name>A0AA39G7C6_MICHY</name>
<protein>
    <recommendedName>
        <fullName evidence="3">Securin</fullName>
    </recommendedName>
</protein>